<dbReference type="Gene3D" id="1.10.287.610">
    <property type="entry name" value="Helix hairpin bin"/>
    <property type="match status" value="1"/>
</dbReference>
<evidence type="ECO:0000256" key="3">
    <source>
        <dbReference type="ARBA" id="ARBA00023274"/>
    </source>
</evidence>
<dbReference type="NCBIfam" id="TIGR01011">
    <property type="entry name" value="rpsB_bact"/>
    <property type="match status" value="1"/>
</dbReference>
<protein>
    <recommendedName>
        <fullName evidence="4 5">Small ribosomal subunit protein uS2</fullName>
    </recommendedName>
</protein>
<dbReference type="HAMAP" id="MF_00291_B">
    <property type="entry name" value="Ribosomal_uS2_B"/>
    <property type="match status" value="1"/>
</dbReference>
<evidence type="ECO:0000256" key="5">
    <source>
        <dbReference type="HAMAP-Rule" id="MF_00291"/>
    </source>
</evidence>
<organism evidence="6 7">
    <name type="scientific">Candidatus Terrybacteria bacterium RIFCSPHIGHO2_01_FULL_43_35</name>
    <dbReference type="NCBI Taxonomy" id="1802361"/>
    <lineage>
        <taxon>Bacteria</taxon>
        <taxon>Candidatus Terryibacteriota</taxon>
    </lineage>
</organism>
<sequence length="252" mass="27887">METSSDIKSVLSPEVQDMLEAGVHFGHRKSNRHPKMAPYIFTVKGSVEIIDVTKTQEFLDKACAYLENKAKEGGLILFAGTRPHVKDIVQESAQAVGMPYVKERWFGGTLTNFSVMIKRLENFKELERKAAAGELDKYTKQEQVHFNRQIVKLNSALGGLKTLTRKPDVLVLVSLKHDTIAATEALKMKIPVVAIADTNVDPTSIMFPIPANDDAISSVRYVFAKLIDAIQKGKAAYVAKVVHTDKTSESKS</sequence>
<dbReference type="InterPro" id="IPR023591">
    <property type="entry name" value="Ribosomal_uS2_flav_dom_sf"/>
</dbReference>
<name>A0A1G2PDE5_9BACT</name>
<dbReference type="GO" id="GO:0006412">
    <property type="term" value="P:translation"/>
    <property type="evidence" value="ECO:0007669"/>
    <property type="project" value="UniProtKB-UniRule"/>
</dbReference>
<gene>
    <name evidence="5" type="primary">rpsB</name>
    <name evidence="6" type="ORF">A2828_00240</name>
</gene>
<dbReference type="InterPro" id="IPR005706">
    <property type="entry name" value="Ribosomal_uS2_bac/mit/plastid"/>
</dbReference>
<dbReference type="SUPFAM" id="SSF52313">
    <property type="entry name" value="Ribosomal protein S2"/>
    <property type="match status" value="1"/>
</dbReference>
<dbReference type="InterPro" id="IPR001865">
    <property type="entry name" value="Ribosomal_uS2"/>
</dbReference>
<evidence type="ECO:0000256" key="1">
    <source>
        <dbReference type="ARBA" id="ARBA00006242"/>
    </source>
</evidence>
<evidence type="ECO:0000256" key="2">
    <source>
        <dbReference type="ARBA" id="ARBA00022980"/>
    </source>
</evidence>
<dbReference type="PRINTS" id="PR00395">
    <property type="entry name" value="RIBOSOMALS2"/>
</dbReference>
<dbReference type="GO" id="GO:0022627">
    <property type="term" value="C:cytosolic small ribosomal subunit"/>
    <property type="evidence" value="ECO:0007669"/>
    <property type="project" value="TreeGrafter"/>
</dbReference>
<proteinExistence type="inferred from homology"/>
<dbReference type="EMBL" id="MHSR01000016">
    <property type="protein sequence ID" value="OHA46368.1"/>
    <property type="molecule type" value="Genomic_DNA"/>
</dbReference>
<dbReference type="Proteomes" id="UP000178869">
    <property type="component" value="Unassembled WGS sequence"/>
</dbReference>
<accession>A0A1G2PDE5</accession>
<dbReference type="Pfam" id="PF00318">
    <property type="entry name" value="Ribosomal_S2"/>
    <property type="match status" value="1"/>
</dbReference>
<dbReference type="InterPro" id="IPR018130">
    <property type="entry name" value="Ribosomal_uS2_CS"/>
</dbReference>
<comment type="caution">
    <text evidence="6">The sequence shown here is derived from an EMBL/GenBank/DDBJ whole genome shotgun (WGS) entry which is preliminary data.</text>
</comment>
<dbReference type="PANTHER" id="PTHR12534:SF0">
    <property type="entry name" value="SMALL RIBOSOMAL SUBUNIT PROTEIN US2M"/>
    <property type="match status" value="1"/>
</dbReference>
<evidence type="ECO:0000313" key="6">
    <source>
        <dbReference type="EMBL" id="OHA46368.1"/>
    </source>
</evidence>
<evidence type="ECO:0000313" key="7">
    <source>
        <dbReference type="Proteomes" id="UP000178869"/>
    </source>
</evidence>
<keyword evidence="2 5" id="KW-0689">Ribosomal protein</keyword>
<dbReference type="PROSITE" id="PS00962">
    <property type="entry name" value="RIBOSOMAL_S2_1"/>
    <property type="match status" value="1"/>
</dbReference>
<dbReference type="Gene3D" id="3.40.50.10490">
    <property type="entry name" value="Glucose-6-phosphate isomerase like protein, domain 1"/>
    <property type="match status" value="1"/>
</dbReference>
<dbReference type="AlphaFoldDB" id="A0A1G2PDE5"/>
<dbReference type="GO" id="GO:0003735">
    <property type="term" value="F:structural constituent of ribosome"/>
    <property type="evidence" value="ECO:0007669"/>
    <property type="project" value="InterPro"/>
</dbReference>
<evidence type="ECO:0000256" key="4">
    <source>
        <dbReference type="ARBA" id="ARBA00035256"/>
    </source>
</evidence>
<dbReference type="PANTHER" id="PTHR12534">
    <property type="entry name" value="30S RIBOSOMAL PROTEIN S2 PROKARYOTIC AND ORGANELLAR"/>
    <property type="match status" value="1"/>
</dbReference>
<comment type="similarity">
    <text evidence="1 5">Belongs to the universal ribosomal protein uS2 family.</text>
</comment>
<dbReference type="CDD" id="cd01425">
    <property type="entry name" value="RPS2"/>
    <property type="match status" value="1"/>
</dbReference>
<reference evidence="6 7" key="1">
    <citation type="journal article" date="2016" name="Nat. Commun.">
        <title>Thousands of microbial genomes shed light on interconnected biogeochemical processes in an aquifer system.</title>
        <authorList>
            <person name="Anantharaman K."/>
            <person name="Brown C.T."/>
            <person name="Hug L.A."/>
            <person name="Sharon I."/>
            <person name="Castelle C.J."/>
            <person name="Probst A.J."/>
            <person name="Thomas B.C."/>
            <person name="Singh A."/>
            <person name="Wilkins M.J."/>
            <person name="Karaoz U."/>
            <person name="Brodie E.L."/>
            <person name="Williams K.H."/>
            <person name="Hubbard S.S."/>
            <person name="Banfield J.F."/>
        </authorList>
    </citation>
    <scope>NUCLEOTIDE SEQUENCE [LARGE SCALE GENOMIC DNA]</scope>
</reference>
<keyword evidence="3 5" id="KW-0687">Ribonucleoprotein</keyword>